<dbReference type="Gene3D" id="3.40.50.970">
    <property type="match status" value="1"/>
</dbReference>
<proteinExistence type="predicted"/>
<evidence type="ECO:0000256" key="10">
    <source>
        <dbReference type="ARBA" id="ARBA00022827"/>
    </source>
</evidence>
<name>A0A9N9G9N5_9GLOM</name>
<keyword evidence="14" id="KW-0408">Iron</keyword>
<dbReference type="InterPro" id="IPR017927">
    <property type="entry name" value="FAD-bd_FR_type"/>
</dbReference>
<dbReference type="FunFam" id="1.20.990.10:FF:000010">
    <property type="entry name" value="Sulfite reductase [NADPH] flavoprotein component"/>
    <property type="match status" value="1"/>
</dbReference>
<dbReference type="SUPFAM" id="SSF51735">
    <property type="entry name" value="NAD(P)-binding Rossmann-fold domains"/>
    <property type="match status" value="1"/>
</dbReference>
<evidence type="ECO:0000256" key="17">
    <source>
        <dbReference type="ARBA" id="ARBA00059320"/>
    </source>
</evidence>
<gene>
    <name evidence="19" type="ORF">PBRASI_LOCUS6910</name>
</gene>
<dbReference type="Gene3D" id="3.40.920.10">
    <property type="entry name" value="Pyruvate-ferredoxin oxidoreductase, PFOR, domain III"/>
    <property type="match status" value="1"/>
</dbReference>
<dbReference type="CDD" id="cd06207">
    <property type="entry name" value="CyPoR_like"/>
    <property type="match status" value="1"/>
</dbReference>
<dbReference type="PRINTS" id="PR00371">
    <property type="entry name" value="FPNCR"/>
</dbReference>
<dbReference type="GO" id="GO:0016903">
    <property type="term" value="F:oxidoreductase activity, acting on the aldehyde or oxo group of donors"/>
    <property type="evidence" value="ECO:0007669"/>
    <property type="project" value="InterPro"/>
</dbReference>
<keyword evidence="15" id="KW-0411">Iron-sulfur</keyword>
<keyword evidence="11" id="KW-0521">NADP</keyword>
<reference evidence="19" key="1">
    <citation type="submission" date="2021-06" db="EMBL/GenBank/DDBJ databases">
        <authorList>
            <person name="Kallberg Y."/>
            <person name="Tangrot J."/>
            <person name="Rosling A."/>
        </authorList>
    </citation>
    <scope>NUCLEOTIDE SEQUENCE</scope>
    <source>
        <strain evidence="19">BR232B</strain>
    </source>
</reference>
<accession>A0A9N9G9N5</accession>
<dbReference type="InterPro" id="IPR036291">
    <property type="entry name" value="NAD(P)-bd_dom_sf"/>
</dbReference>
<dbReference type="SUPFAM" id="SSF63380">
    <property type="entry name" value="Riboflavin synthase domain-like"/>
    <property type="match status" value="1"/>
</dbReference>
<dbReference type="GO" id="GO:0010181">
    <property type="term" value="F:FMN binding"/>
    <property type="evidence" value="ECO:0007669"/>
    <property type="project" value="TreeGrafter"/>
</dbReference>
<dbReference type="InterPro" id="IPR019752">
    <property type="entry name" value="Pyrv/ketoisovalerate_OxRed_cat"/>
</dbReference>
<comment type="cofactor">
    <cofactor evidence="1">
        <name>FMN</name>
        <dbReference type="ChEBI" id="CHEBI:58210"/>
    </cofactor>
</comment>
<evidence type="ECO:0000256" key="1">
    <source>
        <dbReference type="ARBA" id="ARBA00001917"/>
    </source>
</evidence>
<dbReference type="GO" id="GO:0050660">
    <property type="term" value="F:flavin adenine dinucleotide binding"/>
    <property type="evidence" value="ECO:0007669"/>
    <property type="project" value="TreeGrafter"/>
</dbReference>
<dbReference type="Gene3D" id="3.40.50.80">
    <property type="entry name" value="Nucleotide-binding domain of ferredoxin-NADP reductase (FNR) module"/>
    <property type="match status" value="1"/>
</dbReference>
<evidence type="ECO:0000256" key="4">
    <source>
        <dbReference type="ARBA" id="ARBA00012604"/>
    </source>
</evidence>
<dbReference type="PANTHER" id="PTHR19384:SF109">
    <property type="entry name" value="SULFITE REDUCTASE [NADPH] FLAVOPROTEIN COMPONENT"/>
    <property type="match status" value="1"/>
</dbReference>
<evidence type="ECO:0000256" key="6">
    <source>
        <dbReference type="ARBA" id="ARBA00022485"/>
    </source>
</evidence>
<dbReference type="InterPro" id="IPR001433">
    <property type="entry name" value="OxRdtase_FAD/NAD-bd"/>
</dbReference>
<dbReference type="GO" id="GO:0051539">
    <property type="term" value="F:4 iron, 4 sulfur cluster binding"/>
    <property type="evidence" value="ECO:0007669"/>
    <property type="project" value="UniProtKB-KW"/>
</dbReference>
<keyword evidence="13" id="KW-0560">Oxidoreductase</keyword>
<evidence type="ECO:0000259" key="18">
    <source>
        <dbReference type="PROSITE" id="PS51384"/>
    </source>
</evidence>
<dbReference type="OrthoDB" id="1856718at2759"/>
<dbReference type="InterPro" id="IPR029061">
    <property type="entry name" value="THDP-binding"/>
</dbReference>
<keyword evidence="5" id="KW-0813">Transport</keyword>
<dbReference type="Proteomes" id="UP000789739">
    <property type="component" value="Unassembled WGS sequence"/>
</dbReference>
<keyword evidence="8" id="KW-0288">FMN</keyword>
<sequence length="1296" mass="144317">MSAYGSLVVGWRLEGRHVLVIGGNQIAANRIEFALDARPISVTLIYPRSQISCQRILELVVNNTITYHDKKFNKSDLESKRFDLILTALDDADLSKEIASVSRDYRIPINVAEIPSLCDFLFMPTFRNGHLQVAISTAISSTTQHIAHKLRQHVIESLPDDKEVVAAVNNVATIKDALGATYAVALSKITSSLQLTKLAKLSEDDIRRLIAEYIVSGVSDEDEADKVSNSSNDEKKSDVTVIDEHVDNQITLKSRINDILFNPNGSLLASGGVHFIDGKTSTAYIAYAMSNTLFVYPATRTNYNGRVAEDWSSKSLPNAFGRQSQVVRMETRSGAALAITGAASTSTDGGISALATSQSIVAMIPNLYALVYENVPLVLHVAAYAYDDEMNIIADYSDVLLACETGAAILFSFSAQETHDMALISHLAATVSKTPFVHVFDGVRTAHRFTKTQLISHKDIAKLLNDVGRKVSSSGSISTVKAIETVIGAVGKATGKTYKLFEYYGADDAEVVIIVTGGENDIIRDVMSQFKGSGDKVGAVLVRVYRPWSEKHFFEVLPTTAKCIIVLEQASNIDEKLGSSLFTDVVSSVRSTKWKGTQPSIINTRYSPSLIFTQQAVRHILKQYKSGEKISTENISEPSAPDMTPSKPESDTKHCIFWDAESTDTVQVANHLSSILSTSAQLNVLSYSNYDIYNNGGVVESHLYFGASKVLDDNKADYITIHDTSLISKYDILGAAKARSIVLLNTNWPVDELDTKLANDFKLRAAQKEIQLYVIDAEKIAQELSLYPNATNIVLQSALLSLYKHELLNSNIKHVIASLYEGNNEKEVARIIQSVIDSTKASLTRVDVLPTWLILEESGQALPSTVVKNSFDRNLDQPETPKPQSYTWHTAAKLLLFKEAYNTTQKIRPDLPEKTFTVKVMENRRLTPASYERYLFHIEFDTTGTDLKYDLGEALGVYGHNDTDEVNQFLAFYGLDPDRVVSIPDKDGTHYESRTTFQIFSQILDIFGRPSKKFYEALAQYATDANERKQLLWISNTEGTVEFKRRVEDTVTYADILYEFTSAKPPLEDLVQIVAPIKPRHYSIASSQSVHPTGVHLLVVTVDWKTSTGRKRYGQCTRYLADLKVGESVTVSIKPSVMKLPPRDEQPVIMAGLGTGMAPFRAFIEERAYRKSKGIKVGPMILYFGSRHRSMEYLYGEELEAYHREGLLTYLRLAFSRDQAHKIYIQHKMQDDAELLHDFLMKDEGWFYLCGPTWPVPDVRDAIVNSFVSSGGMTTGEAADWVNKLKDLERYILEVY</sequence>
<dbReference type="InterPro" id="IPR002869">
    <property type="entry name" value="Pyrv_flavodox_OxRed_cen"/>
</dbReference>
<dbReference type="PROSITE" id="PS51384">
    <property type="entry name" value="FAD_FR"/>
    <property type="match status" value="1"/>
</dbReference>
<dbReference type="SUPFAM" id="SSF53323">
    <property type="entry name" value="Pyruvate-ferredoxin oxidoreductase, PFOR, domain III"/>
    <property type="match status" value="1"/>
</dbReference>
<dbReference type="Gene3D" id="1.20.990.10">
    <property type="entry name" value="NADPH-cytochrome p450 Reductase, Chain A, domain 3"/>
    <property type="match status" value="1"/>
</dbReference>
<dbReference type="Gene3D" id="3.40.50.920">
    <property type="match status" value="1"/>
</dbReference>
<comment type="cofactor">
    <cofactor evidence="2">
        <name>FAD</name>
        <dbReference type="ChEBI" id="CHEBI:57692"/>
    </cofactor>
</comment>
<dbReference type="GO" id="GO:0005829">
    <property type="term" value="C:cytosol"/>
    <property type="evidence" value="ECO:0007669"/>
    <property type="project" value="TreeGrafter"/>
</dbReference>
<evidence type="ECO:0000256" key="7">
    <source>
        <dbReference type="ARBA" id="ARBA00022630"/>
    </source>
</evidence>
<evidence type="ECO:0000313" key="20">
    <source>
        <dbReference type="Proteomes" id="UP000789739"/>
    </source>
</evidence>
<evidence type="ECO:0000256" key="13">
    <source>
        <dbReference type="ARBA" id="ARBA00023002"/>
    </source>
</evidence>
<evidence type="ECO:0000256" key="16">
    <source>
        <dbReference type="ARBA" id="ARBA00052219"/>
    </source>
</evidence>
<dbReference type="InterPro" id="IPR009014">
    <property type="entry name" value="Transketo_C/PFOR_II"/>
</dbReference>
<dbReference type="EMBL" id="CAJVPI010000985">
    <property type="protein sequence ID" value="CAG8586756.1"/>
    <property type="molecule type" value="Genomic_DNA"/>
</dbReference>
<feature type="domain" description="FAD-binding FR-type" evidence="18">
    <location>
        <begin position="913"/>
        <end position="1142"/>
    </location>
</feature>
<dbReference type="InterPro" id="IPR017938">
    <property type="entry name" value="Riboflavin_synthase-like_b-brl"/>
</dbReference>
<comment type="pathway">
    <text evidence="3">Sulfur metabolism; hydrogen sulfide biosynthesis; hydrogen sulfide from sulfite (NADPH route): step 1/1.</text>
</comment>
<evidence type="ECO:0000256" key="3">
    <source>
        <dbReference type="ARBA" id="ARBA00004774"/>
    </source>
</evidence>
<dbReference type="PANTHER" id="PTHR19384">
    <property type="entry name" value="NITRIC OXIDE SYNTHASE-RELATED"/>
    <property type="match status" value="1"/>
</dbReference>
<evidence type="ECO:0000256" key="5">
    <source>
        <dbReference type="ARBA" id="ARBA00022448"/>
    </source>
</evidence>
<evidence type="ECO:0000256" key="8">
    <source>
        <dbReference type="ARBA" id="ARBA00022643"/>
    </source>
</evidence>
<keyword evidence="7" id="KW-0285">Flavoprotein</keyword>
<dbReference type="SUPFAM" id="SSF52343">
    <property type="entry name" value="Ferredoxin reductase-like, C-terminal NADP-linked domain"/>
    <property type="match status" value="1"/>
</dbReference>
<evidence type="ECO:0000256" key="14">
    <source>
        <dbReference type="ARBA" id="ARBA00023004"/>
    </source>
</evidence>
<comment type="function">
    <text evidence="17">This enzyme catalyzes the 6-electron reduction of sulfite to sulfide. This is one of several activities required for the biosynthesis of L-cysteine from sulfate.</text>
</comment>
<dbReference type="Gene3D" id="2.40.30.10">
    <property type="entry name" value="Translation factors"/>
    <property type="match status" value="1"/>
</dbReference>
<dbReference type="Pfam" id="PF01855">
    <property type="entry name" value="POR_N"/>
    <property type="match status" value="1"/>
</dbReference>
<evidence type="ECO:0000256" key="15">
    <source>
        <dbReference type="ARBA" id="ARBA00023014"/>
    </source>
</evidence>
<organism evidence="19 20">
    <name type="scientific">Paraglomus brasilianum</name>
    <dbReference type="NCBI Taxonomy" id="144538"/>
    <lineage>
        <taxon>Eukaryota</taxon>
        <taxon>Fungi</taxon>
        <taxon>Fungi incertae sedis</taxon>
        <taxon>Mucoromycota</taxon>
        <taxon>Glomeromycotina</taxon>
        <taxon>Glomeromycetes</taxon>
        <taxon>Paraglomerales</taxon>
        <taxon>Paraglomeraceae</taxon>
        <taxon>Paraglomus</taxon>
    </lineage>
</organism>
<dbReference type="Pfam" id="PF13241">
    <property type="entry name" value="NAD_binding_7"/>
    <property type="match status" value="1"/>
</dbReference>
<dbReference type="InterPro" id="IPR002880">
    <property type="entry name" value="Pyrv_Fd/Flavodoxin_OxRdtase_N"/>
</dbReference>
<dbReference type="Gene3D" id="3.40.50.720">
    <property type="entry name" value="NAD(P)-binding Rossmann-like Domain"/>
    <property type="match status" value="1"/>
</dbReference>
<dbReference type="SUPFAM" id="SSF52518">
    <property type="entry name" value="Thiamin diphosphate-binding fold (THDP-binding)"/>
    <property type="match status" value="1"/>
</dbReference>
<dbReference type="EC" id="1.8.1.2" evidence="4"/>
<dbReference type="InterPro" id="IPR003097">
    <property type="entry name" value="CysJ-like_FAD-binding"/>
</dbReference>
<dbReference type="InterPro" id="IPR033412">
    <property type="entry name" value="PFOR_II"/>
</dbReference>
<dbReference type="Pfam" id="PF00667">
    <property type="entry name" value="FAD_binding_1"/>
    <property type="match status" value="1"/>
</dbReference>
<keyword evidence="12" id="KW-0249">Electron transport</keyword>
<comment type="caution">
    <text evidence="19">The sequence shown here is derived from an EMBL/GenBank/DDBJ whole genome shotgun (WGS) entry which is preliminary data.</text>
</comment>
<dbReference type="InterPro" id="IPR001709">
    <property type="entry name" value="Flavoprot_Pyr_Nucl_cyt_Rdtase"/>
</dbReference>
<dbReference type="GO" id="GO:0046872">
    <property type="term" value="F:metal ion binding"/>
    <property type="evidence" value="ECO:0007669"/>
    <property type="project" value="UniProtKB-KW"/>
</dbReference>
<keyword evidence="10" id="KW-0274">FAD</keyword>
<dbReference type="InterPro" id="IPR039261">
    <property type="entry name" value="FNR_nucleotide-bd"/>
</dbReference>
<comment type="catalytic activity">
    <reaction evidence="16">
        <text>hydrogen sulfide + 3 NADP(+) + 3 H2O = sulfite + 3 NADPH + 4 H(+)</text>
        <dbReference type="Rhea" id="RHEA:13801"/>
        <dbReference type="ChEBI" id="CHEBI:15377"/>
        <dbReference type="ChEBI" id="CHEBI:15378"/>
        <dbReference type="ChEBI" id="CHEBI:17359"/>
        <dbReference type="ChEBI" id="CHEBI:29919"/>
        <dbReference type="ChEBI" id="CHEBI:57783"/>
        <dbReference type="ChEBI" id="CHEBI:58349"/>
        <dbReference type="EC" id="1.8.1.2"/>
    </reaction>
</comment>
<evidence type="ECO:0000256" key="9">
    <source>
        <dbReference type="ARBA" id="ARBA00022723"/>
    </source>
</evidence>
<evidence type="ECO:0000256" key="12">
    <source>
        <dbReference type="ARBA" id="ARBA00022982"/>
    </source>
</evidence>
<dbReference type="InterPro" id="IPR023173">
    <property type="entry name" value="NADPH_Cyt_P450_Rdtase_alpha"/>
</dbReference>
<dbReference type="CDD" id="cd07034">
    <property type="entry name" value="TPP_PYR_PFOR_IOR-alpha_like"/>
    <property type="match status" value="1"/>
</dbReference>
<dbReference type="Pfam" id="PF01558">
    <property type="entry name" value="POR"/>
    <property type="match status" value="1"/>
</dbReference>
<dbReference type="Pfam" id="PF17147">
    <property type="entry name" value="PFOR_II"/>
    <property type="match status" value="1"/>
</dbReference>
<evidence type="ECO:0000313" key="19">
    <source>
        <dbReference type="EMBL" id="CAG8586756.1"/>
    </source>
</evidence>
<dbReference type="Pfam" id="PF00175">
    <property type="entry name" value="NAD_binding_1"/>
    <property type="match status" value="1"/>
</dbReference>
<protein>
    <recommendedName>
        <fullName evidence="4">assimilatory sulfite reductase (NADPH)</fullName>
        <ecNumber evidence="4">1.8.1.2</ecNumber>
    </recommendedName>
</protein>
<dbReference type="FunFam" id="3.40.50.920:FF:000007">
    <property type="entry name" value="Pyruvate:ferredoxin (Flavodoxin) oxidoreductase"/>
    <property type="match status" value="1"/>
</dbReference>
<dbReference type="GO" id="GO:0004783">
    <property type="term" value="F:sulfite reductase (NADPH) activity"/>
    <property type="evidence" value="ECO:0007669"/>
    <property type="project" value="UniProtKB-EC"/>
</dbReference>
<keyword evidence="9" id="KW-0479">Metal-binding</keyword>
<evidence type="ECO:0000256" key="2">
    <source>
        <dbReference type="ARBA" id="ARBA00001974"/>
    </source>
</evidence>
<keyword evidence="6" id="KW-0004">4Fe-4S</keyword>
<evidence type="ECO:0000256" key="11">
    <source>
        <dbReference type="ARBA" id="ARBA00022857"/>
    </source>
</evidence>
<dbReference type="SUPFAM" id="SSF52922">
    <property type="entry name" value="TK C-terminal domain-like"/>
    <property type="match status" value="1"/>
</dbReference>
<keyword evidence="20" id="KW-1185">Reference proteome</keyword>